<dbReference type="InterPro" id="IPR003825">
    <property type="entry name" value="Colicin-V_CvpA"/>
</dbReference>
<dbReference type="Pfam" id="PF02674">
    <property type="entry name" value="Colicin_V"/>
    <property type="match status" value="1"/>
</dbReference>
<feature type="transmembrane region" description="Helical" evidence="6">
    <location>
        <begin position="98"/>
        <end position="122"/>
    </location>
</feature>
<feature type="compositionally biased region" description="Polar residues" evidence="5">
    <location>
        <begin position="182"/>
        <end position="198"/>
    </location>
</feature>
<feature type="transmembrane region" description="Helical" evidence="6">
    <location>
        <begin position="61"/>
        <end position="86"/>
    </location>
</feature>
<dbReference type="PANTHER" id="PTHR37306:SF1">
    <property type="entry name" value="COLICIN V PRODUCTION PROTEIN"/>
    <property type="match status" value="1"/>
</dbReference>
<keyword evidence="8" id="KW-1185">Reference proteome</keyword>
<sequence length="238" mass="25393">MTAYDWIMLALVALGALWGGSKGFTLQLATGSSIVLGYLFARPVAQPIAALLTLSAPMGDWIALGLGYVLISLGVFLAANLFRTILRKANLKDWDRHLGTIVGAMAGVALGLSLTLAAIAVAPSSRAIIQASPSGQVADRLIELLRPSLPEPVRQVVDPLAPSASPPPIETQSTHVPPPWEETSTPRFQELGTQPTSEDSIRRAVHREVRDRLRREGNALLDSLISGDQSPASSRVPR</sequence>
<dbReference type="RefSeq" id="WP_013563727.1">
    <property type="nucleotide sequence ID" value="NC_014962.1"/>
</dbReference>
<dbReference type="STRING" id="575540.Isop_0848"/>
<comment type="subcellular location">
    <subcellularLocation>
        <location evidence="1">Membrane</location>
        <topology evidence="1">Multi-pass membrane protein</topology>
    </subcellularLocation>
</comment>
<evidence type="ECO:0000256" key="6">
    <source>
        <dbReference type="SAM" id="Phobius"/>
    </source>
</evidence>
<organism evidence="7 8">
    <name type="scientific">Isosphaera pallida (strain ATCC 43644 / DSM 9630 / IS1B)</name>
    <dbReference type="NCBI Taxonomy" id="575540"/>
    <lineage>
        <taxon>Bacteria</taxon>
        <taxon>Pseudomonadati</taxon>
        <taxon>Planctomycetota</taxon>
        <taxon>Planctomycetia</taxon>
        <taxon>Isosphaerales</taxon>
        <taxon>Isosphaeraceae</taxon>
        <taxon>Isosphaera</taxon>
    </lineage>
</organism>
<reference key="1">
    <citation type="submission" date="2010-11" db="EMBL/GenBank/DDBJ databases">
        <title>The complete sequence of chromosome of Isophaera pallida ATCC 43644.</title>
        <authorList>
            <consortium name="US DOE Joint Genome Institute (JGI-PGF)"/>
            <person name="Lucas S."/>
            <person name="Copeland A."/>
            <person name="Lapidus A."/>
            <person name="Bruce D."/>
            <person name="Goodwin L."/>
            <person name="Pitluck S."/>
            <person name="Kyrpides N."/>
            <person name="Mavromatis K."/>
            <person name="Pagani I."/>
            <person name="Ivanova N."/>
            <person name="Saunders E."/>
            <person name="Brettin T."/>
            <person name="Detter J.C."/>
            <person name="Han C."/>
            <person name="Tapia R."/>
            <person name="Land M."/>
            <person name="Hauser L."/>
            <person name="Markowitz V."/>
            <person name="Cheng J.-F."/>
            <person name="Hugenholtz P."/>
            <person name="Woyke T."/>
            <person name="Wu D."/>
            <person name="Eisen J.A."/>
        </authorList>
    </citation>
    <scope>NUCLEOTIDE SEQUENCE</scope>
    <source>
        <strain>ATCC 43644</strain>
    </source>
</reference>
<dbReference type="PANTHER" id="PTHR37306">
    <property type="entry name" value="COLICIN V PRODUCTION PROTEIN"/>
    <property type="match status" value="1"/>
</dbReference>
<dbReference type="GO" id="GO:0009403">
    <property type="term" value="P:toxin biosynthetic process"/>
    <property type="evidence" value="ECO:0007669"/>
    <property type="project" value="InterPro"/>
</dbReference>
<name>E8R2F3_ISOPI</name>
<keyword evidence="3 6" id="KW-1133">Transmembrane helix</keyword>
<dbReference type="KEGG" id="ipa:Isop_0848"/>
<reference evidence="7 8" key="2">
    <citation type="journal article" date="2011" name="Stand. Genomic Sci.">
        <title>Complete genome sequence of Isosphaera pallida type strain (IS1B).</title>
        <authorList>
            <consortium name="US DOE Joint Genome Institute (JGI-PGF)"/>
            <person name="Goker M."/>
            <person name="Cleland D."/>
            <person name="Saunders E."/>
            <person name="Lapidus A."/>
            <person name="Nolan M."/>
            <person name="Lucas S."/>
            <person name="Hammon N."/>
            <person name="Deshpande S."/>
            <person name="Cheng J.F."/>
            <person name="Tapia R."/>
            <person name="Han C."/>
            <person name="Goodwin L."/>
            <person name="Pitluck S."/>
            <person name="Liolios K."/>
            <person name="Pagani I."/>
            <person name="Ivanova N."/>
            <person name="Mavromatis K."/>
            <person name="Pati A."/>
            <person name="Chen A."/>
            <person name="Palaniappan K."/>
            <person name="Land M."/>
            <person name="Hauser L."/>
            <person name="Chang Y.J."/>
            <person name="Jeffries C.D."/>
            <person name="Detter J.C."/>
            <person name="Beck B."/>
            <person name="Woyke T."/>
            <person name="Bristow J."/>
            <person name="Eisen J.A."/>
            <person name="Markowitz V."/>
            <person name="Hugenholtz P."/>
            <person name="Kyrpides N.C."/>
            <person name="Klenk H.P."/>
        </authorList>
    </citation>
    <scope>NUCLEOTIDE SEQUENCE [LARGE SCALE GENOMIC DNA]</scope>
    <source>
        <strain evidence="8">ATCC 43644 / DSM 9630 / IS1B</strain>
    </source>
</reference>
<dbReference type="eggNOG" id="COG1286">
    <property type="taxonomic scope" value="Bacteria"/>
</dbReference>
<keyword evidence="2 6" id="KW-0812">Transmembrane</keyword>
<evidence type="ECO:0000256" key="4">
    <source>
        <dbReference type="ARBA" id="ARBA00023136"/>
    </source>
</evidence>
<evidence type="ECO:0000256" key="5">
    <source>
        <dbReference type="SAM" id="MobiDB-lite"/>
    </source>
</evidence>
<evidence type="ECO:0000256" key="2">
    <source>
        <dbReference type="ARBA" id="ARBA00022692"/>
    </source>
</evidence>
<keyword evidence="4 6" id="KW-0472">Membrane</keyword>
<evidence type="ECO:0000256" key="1">
    <source>
        <dbReference type="ARBA" id="ARBA00004141"/>
    </source>
</evidence>
<dbReference type="AlphaFoldDB" id="E8R2F3"/>
<dbReference type="OrthoDB" id="268713at2"/>
<accession>E8R2F3</accession>
<dbReference type="Proteomes" id="UP000008631">
    <property type="component" value="Chromosome"/>
</dbReference>
<protein>
    <submittedName>
        <fullName evidence="7">Colicin V production protein</fullName>
    </submittedName>
</protein>
<dbReference type="GO" id="GO:0016020">
    <property type="term" value="C:membrane"/>
    <property type="evidence" value="ECO:0007669"/>
    <property type="project" value="UniProtKB-SubCell"/>
</dbReference>
<evidence type="ECO:0000313" key="7">
    <source>
        <dbReference type="EMBL" id="ADV61438.1"/>
    </source>
</evidence>
<feature type="compositionally biased region" description="Polar residues" evidence="5">
    <location>
        <begin position="226"/>
        <end position="238"/>
    </location>
</feature>
<evidence type="ECO:0000256" key="3">
    <source>
        <dbReference type="ARBA" id="ARBA00022989"/>
    </source>
</evidence>
<gene>
    <name evidence="7" type="ordered locus">Isop_0848</name>
</gene>
<proteinExistence type="predicted"/>
<dbReference type="EMBL" id="CP002353">
    <property type="protein sequence ID" value="ADV61438.1"/>
    <property type="molecule type" value="Genomic_DNA"/>
</dbReference>
<feature type="region of interest" description="Disordered" evidence="5">
    <location>
        <begin position="218"/>
        <end position="238"/>
    </location>
</feature>
<feature type="region of interest" description="Disordered" evidence="5">
    <location>
        <begin position="158"/>
        <end position="205"/>
    </location>
</feature>
<dbReference type="HOGENOM" id="CLU_1164632_0_0_0"/>
<evidence type="ECO:0000313" key="8">
    <source>
        <dbReference type="Proteomes" id="UP000008631"/>
    </source>
</evidence>
<dbReference type="InParanoid" id="E8R2F3"/>